<keyword evidence="2" id="KW-1185">Reference proteome</keyword>
<gene>
    <name evidence="1" type="ORF">ACG0Z6_09475</name>
</gene>
<evidence type="ECO:0000313" key="2">
    <source>
        <dbReference type="Proteomes" id="UP001606099"/>
    </source>
</evidence>
<evidence type="ECO:0000313" key="1">
    <source>
        <dbReference type="EMBL" id="MFG6448468.1"/>
    </source>
</evidence>
<proteinExistence type="predicted"/>
<organism evidence="1 2">
    <name type="scientific">Roseateles rivi</name>
    <dbReference type="NCBI Taxonomy" id="3299028"/>
    <lineage>
        <taxon>Bacteria</taxon>
        <taxon>Pseudomonadati</taxon>
        <taxon>Pseudomonadota</taxon>
        <taxon>Betaproteobacteria</taxon>
        <taxon>Burkholderiales</taxon>
        <taxon>Sphaerotilaceae</taxon>
        <taxon>Roseateles</taxon>
    </lineage>
</organism>
<accession>A0ABW7FVW8</accession>
<dbReference type="InterPro" id="IPR022265">
    <property type="entry name" value="CHP03790"/>
</dbReference>
<reference evidence="1 2" key="1">
    <citation type="submission" date="2024-08" db="EMBL/GenBank/DDBJ databases">
        <authorList>
            <person name="Lu H."/>
        </authorList>
    </citation>
    <scope>NUCLEOTIDE SEQUENCE [LARGE SCALE GENOMIC DNA]</scope>
    <source>
        <strain evidence="1 2">BYS180W</strain>
    </source>
</reference>
<comment type="caution">
    <text evidence="1">The sequence shown here is derived from an EMBL/GenBank/DDBJ whole genome shotgun (WGS) entry which is preliminary data.</text>
</comment>
<dbReference type="EMBL" id="JBIGHZ010000003">
    <property type="protein sequence ID" value="MFG6448468.1"/>
    <property type="molecule type" value="Genomic_DNA"/>
</dbReference>
<name>A0ABW7FVW8_9BURK</name>
<sequence>MTPSAASAPVAGVPSGVAASAPDAARAQQQLPRVRGRLLPAQIGLVINTSDPYSVQVGEYYQKQRKLSERQVLRVSFPAKPVLSAAEFEKLQADLRAKLGLEIQGLALAWSKPYAVECNSITSALALGFQRELCEASCSPSKPSPYFNYWGHRPAQDLGLRPSMLLAAPTVEGAKALIDRGLASDSSLAGQFAGNVNVYLETTSDAARSVRSSLFPEHGARLRRMTVQRVIAQNPPGLEQMPRTLIYLTGATHVAGLNKIDWLPGALADHLTSAGGVLDANTAAGEQMSALAWIEAGATASHGTVSEPCNHLQKFPHPQVLMVSYVQGATALETYWRSVAWPAQSVFVGDPLAAPFAPTPAPF</sequence>
<protein>
    <submittedName>
        <fullName evidence="1">TIGR03790 family protein</fullName>
    </submittedName>
</protein>
<dbReference type="Proteomes" id="UP001606099">
    <property type="component" value="Unassembled WGS sequence"/>
</dbReference>
<dbReference type="NCBIfam" id="TIGR03790">
    <property type="entry name" value="TIGR03790 family protein"/>
    <property type="match status" value="1"/>
</dbReference>